<dbReference type="PANTHER" id="PTHR11042:SF195">
    <property type="entry name" value="KINASE, PUTATIVE (AFU_ORTHOLOGUE AFUA_2G16620)-RELATED"/>
    <property type="match status" value="1"/>
</dbReference>
<keyword evidence="3" id="KW-0418">Kinase</keyword>
<evidence type="ECO:0000256" key="3">
    <source>
        <dbReference type="ARBA" id="ARBA00022777"/>
    </source>
</evidence>
<feature type="domain" description="Protein kinase" evidence="8">
    <location>
        <begin position="278"/>
        <end position="774"/>
    </location>
</feature>
<comment type="caution">
    <text evidence="9">The sequence shown here is derived from an EMBL/GenBank/DDBJ whole genome shotgun (WGS) entry which is preliminary data.</text>
</comment>
<dbReference type="VEuPathDB" id="FungiDB:P168DRAFT_289041"/>
<evidence type="ECO:0000259" key="8">
    <source>
        <dbReference type="PROSITE" id="PS50011"/>
    </source>
</evidence>
<dbReference type="GO" id="GO:1990625">
    <property type="term" value="P:negative regulation of cytoplasmic translational initiation in response to stress"/>
    <property type="evidence" value="ECO:0007669"/>
    <property type="project" value="TreeGrafter"/>
</dbReference>
<proteinExistence type="inferred from homology"/>
<keyword evidence="10" id="KW-1185">Reference proteome</keyword>
<dbReference type="PROSITE" id="PS00107">
    <property type="entry name" value="PROTEIN_KINASE_ATP"/>
    <property type="match status" value="1"/>
</dbReference>
<dbReference type="GeneID" id="36544436"/>
<accession>A0A2I1D6V0</accession>
<gene>
    <name evidence="9" type="ORF">P168DRAFT_289041</name>
</gene>
<dbReference type="PROSITE" id="PS00108">
    <property type="entry name" value="PROTEIN_KINASE_ST"/>
    <property type="match status" value="1"/>
</dbReference>
<protein>
    <submittedName>
        <fullName evidence="9">Kinase-like protein</fullName>
    </submittedName>
</protein>
<evidence type="ECO:0000256" key="6">
    <source>
        <dbReference type="PROSITE-ProRule" id="PRU10141"/>
    </source>
</evidence>
<dbReference type="Proteomes" id="UP000234254">
    <property type="component" value="Unassembled WGS sequence"/>
</dbReference>
<keyword evidence="2 6" id="KW-0547">Nucleotide-binding</keyword>
<dbReference type="RefSeq" id="XP_024694177.1">
    <property type="nucleotide sequence ID" value="XM_024836912.1"/>
</dbReference>
<comment type="similarity">
    <text evidence="5">Belongs to the protein kinase superfamily. Ser/Thr protein kinase family. GCN2 subfamily.</text>
</comment>
<dbReference type="InterPro" id="IPR017441">
    <property type="entry name" value="Protein_kinase_ATP_BS"/>
</dbReference>
<dbReference type="PANTHER" id="PTHR11042">
    <property type="entry name" value="EUKARYOTIC TRANSLATION INITIATION FACTOR 2-ALPHA KINASE EIF2-ALPHA KINASE -RELATED"/>
    <property type="match status" value="1"/>
</dbReference>
<dbReference type="InterPro" id="IPR050339">
    <property type="entry name" value="CC_SR_Kinase"/>
</dbReference>
<dbReference type="PROSITE" id="PS50011">
    <property type="entry name" value="PROTEIN_KINASE_DOM"/>
    <property type="match status" value="1"/>
</dbReference>
<feature type="compositionally biased region" description="Basic and acidic residues" evidence="7">
    <location>
        <begin position="21"/>
        <end position="34"/>
    </location>
</feature>
<evidence type="ECO:0000313" key="9">
    <source>
        <dbReference type="EMBL" id="PKY05583.1"/>
    </source>
</evidence>
<evidence type="ECO:0000256" key="7">
    <source>
        <dbReference type="SAM" id="MobiDB-lite"/>
    </source>
</evidence>
<evidence type="ECO:0000256" key="5">
    <source>
        <dbReference type="ARBA" id="ARBA00037982"/>
    </source>
</evidence>
<evidence type="ECO:0000313" key="10">
    <source>
        <dbReference type="Proteomes" id="UP000234254"/>
    </source>
</evidence>
<dbReference type="GO" id="GO:0005634">
    <property type="term" value="C:nucleus"/>
    <property type="evidence" value="ECO:0007669"/>
    <property type="project" value="TreeGrafter"/>
</dbReference>
<dbReference type="Pfam" id="PF00069">
    <property type="entry name" value="Pkinase"/>
    <property type="match status" value="2"/>
</dbReference>
<dbReference type="OrthoDB" id="1405469at2759"/>
<reference evidence="9" key="1">
    <citation type="submission" date="2016-12" db="EMBL/GenBank/DDBJ databases">
        <title>The genomes of Aspergillus section Nigri reveals drivers in fungal speciation.</title>
        <authorList>
            <consortium name="DOE Joint Genome Institute"/>
            <person name="Vesth T.C."/>
            <person name="Nybo J."/>
            <person name="Theobald S."/>
            <person name="Brandl J."/>
            <person name="Frisvad J.C."/>
            <person name="Nielsen K.F."/>
            <person name="Lyhne E.K."/>
            <person name="Kogle M.E."/>
            <person name="Kuo A."/>
            <person name="Riley R."/>
            <person name="Clum A."/>
            <person name="Nolan M."/>
            <person name="Lipzen A."/>
            <person name="Salamov A."/>
            <person name="Henrissat B."/>
            <person name="Wiebenga A."/>
            <person name="De vries R.P."/>
            <person name="Grigoriev I.V."/>
            <person name="Mortensen U.H."/>
            <person name="Andersen M.R."/>
            <person name="Baker S.E."/>
        </authorList>
    </citation>
    <scope>NUCLEOTIDE SEQUENCE</scope>
    <source>
        <strain evidence="9">IBT 28561</strain>
    </source>
</reference>
<dbReference type="InterPro" id="IPR008271">
    <property type="entry name" value="Ser/Thr_kinase_AS"/>
</dbReference>
<dbReference type="FunFam" id="3.30.200.20:FF:000787">
    <property type="entry name" value="Protein kinase, putative (AFU_orthologue AFUA_2G16620)"/>
    <property type="match status" value="1"/>
</dbReference>
<dbReference type="AlphaFoldDB" id="A0A2I1D6V0"/>
<name>A0A2I1D6V0_ASPC2</name>
<evidence type="ECO:0000256" key="2">
    <source>
        <dbReference type="ARBA" id="ARBA00022741"/>
    </source>
</evidence>
<dbReference type="EMBL" id="MSFM01000004">
    <property type="protein sequence ID" value="PKY05583.1"/>
    <property type="molecule type" value="Genomic_DNA"/>
</dbReference>
<evidence type="ECO:0000256" key="1">
    <source>
        <dbReference type="ARBA" id="ARBA00022679"/>
    </source>
</evidence>
<organism evidence="9 10">
    <name type="scientific">Aspergillus campestris (strain IBT 28561)</name>
    <dbReference type="NCBI Taxonomy" id="1392248"/>
    <lineage>
        <taxon>Eukaryota</taxon>
        <taxon>Fungi</taxon>
        <taxon>Dikarya</taxon>
        <taxon>Ascomycota</taxon>
        <taxon>Pezizomycotina</taxon>
        <taxon>Eurotiomycetes</taxon>
        <taxon>Eurotiomycetidae</taxon>
        <taxon>Eurotiales</taxon>
        <taxon>Aspergillaceae</taxon>
        <taxon>Aspergillus</taxon>
        <taxon>Aspergillus subgen. Circumdati</taxon>
    </lineage>
</organism>
<feature type="region of interest" description="Disordered" evidence="7">
    <location>
        <begin position="1"/>
        <end position="64"/>
    </location>
</feature>
<dbReference type="InterPro" id="IPR011009">
    <property type="entry name" value="Kinase-like_dom_sf"/>
</dbReference>
<dbReference type="SUPFAM" id="SSF56112">
    <property type="entry name" value="Protein kinase-like (PK-like)"/>
    <property type="match status" value="1"/>
</dbReference>
<dbReference type="InterPro" id="IPR000719">
    <property type="entry name" value="Prot_kinase_dom"/>
</dbReference>
<dbReference type="Gene3D" id="3.30.200.20">
    <property type="entry name" value="Phosphorylase Kinase, domain 1"/>
    <property type="match status" value="1"/>
</dbReference>
<feature type="compositionally biased region" description="Polar residues" evidence="7">
    <location>
        <begin position="403"/>
        <end position="418"/>
    </location>
</feature>
<dbReference type="GO" id="GO:0005829">
    <property type="term" value="C:cytosol"/>
    <property type="evidence" value="ECO:0007669"/>
    <property type="project" value="TreeGrafter"/>
</dbReference>
<dbReference type="SMART" id="SM00220">
    <property type="entry name" value="S_TKc"/>
    <property type="match status" value="1"/>
</dbReference>
<feature type="binding site" evidence="6">
    <location>
        <position position="308"/>
    </location>
    <ligand>
        <name>ATP</name>
        <dbReference type="ChEBI" id="CHEBI:30616"/>
    </ligand>
</feature>
<keyword evidence="4 6" id="KW-0067">ATP-binding</keyword>
<keyword evidence="1" id="KW-0808">Transferase</keyword>
<dbReference type="GO" id="GO:0004694">
    <property type="term" value="F:eukaryotic translation initiation factor 2alpha kinase activity"/>
    <property type="evidence" value="ECO:0007669"/>
    <property type="project" value="TreeGrafter"/>
</dbReference>
<sequence length="782" mass="86748">MSMFKSAADNSSSDEQPSFDESEHHVVASTDRHAGCRPQLSRRRTSPPSLHAESQESQADEPKDALDVDTEGHANYMTAALLEFYCMSRAADMLNAQKDSHKRFTRDSPEVQYLGKKMYSFKSRFLSSVGVLADGVEKDELRSTRQYYRDTLDMIGASALDDLKLDDAHAQTPSIGGPQDVVLASRPPGGMPIRPDSRSAGFAQHPRNRRPDILDIEKLLTSGNDIGMGRQLENIHLDPANWPIQPSPLIESSPASFPLFSGNLPPPINRLSRYAVEFSEVKFLGRGSFGEVYHVKNHIDGQDYAVKKIPLSQKRLEQLQRGGGNHLETIMKEIRTLARLEHANVVRYYGAWVEQHQAPNLPPASPQASIDCTLESTRSSLAGPEPTDNQSFGVVFEYSENSAQPSVGEASHSSSRSQDGLLDTPPVPRRRRMSYVESVDESSGEVESIPRNFSNVSHSQTSTFVSDDDDNDDDIFTDGFSHNPSNMQIQRTYQNGSQIPAVVLHIQMSLHPLSLGSYLNPQSPPSEEANNPLPRRHCYHLVPSLKLILSIISGVEYLHSKGIVHRDLKPANIFLSSPENRQVECCFSCQLGSESASRYCNPRIGDFGLVADISHFNEQSPQSPTTTPQGDLKFNRVVGTEFYRPPLSSSGIGTSSKDAPFGKDTAWYIIDETLDIFSLGVILFELLYRLGTRMERQLVLSELTRGSSAHSSTSSSPNAPIFPADFAQKIDQGNAMLPCGMSIAESLMTCIRQMLNYHSHQRWSCVDVRKHLEMLLASVDKR</sequence>
<dbReference type="Gene3D" id="1.10.510.10">
    <property type="entry name" value="Transferase(Phosphotransferase) domain 1"/>
    <property type="match status" value="1"/>
</dbReference>
<dbReference type="GO" id="GO:0005524">
    <property type="term" value="F:ATP binding"/>
    <property type="evidence" value="ECO:0007669"/>
    <property type="project" value="UniProtKB-UniRule"/>
</dbReference>
<evidence type="ECO:0000256" key="4">
    <source>
        <dbReference type="ARBA" id="ARBA00022840"/>
    </source>
</evidence>
<feature type="region of interest" description="Disordered" evidence="7">
    <location>
        <begin position="403"/>
        <end position="431"/>
    </location>
</feature>